<organism evidence="2 3">
    <name type="scientific">Gangjinia marincola</name>
    <dbReference type="NCBI Taxonomy" id="578463"/>
    <lineage>
        <taxon>Bacteria</taxon>
        <taxon>Pseudomonadati</taxon>
        <taxon>Bacteroidota</taxon>
        <taxon>Flavobacteriia</taxon>
        <taxon>Flavobacteriales</taxon>
        <taxon>Flavobacteriaceae</taxon>
        <taxon>Gangjinia</taxon>
    </lineage>
</organism>
<gene>
    <name evidence="2" type="ORF">GCM10009117_03780</name>
</gene>
<name>A0ABN1MES8_9FLAO</name>
<dbReference type="Gene3D" id="3.90.550.10">
    <property type="entry name" value="Spore Coat Polysaccharide Biosynthesis Protein SpsA, Chain A"/>
    <property type="match status" value="1"/>
</dbReference>
<dbReference type="PANTHER" id="PTHR43685:SF11">
    <property type="entry name" value="GLYCOSYLTRANSFERASE TAGX-RELATED"/>
    <property type="match status" value="1"/>
</dbReference>
<evidence type="ECO:0000313" key="2">
    <source>
        <dbReference type="EMBL" id="GAA0871232.1"/>
    </source>
</evidence>
<accession>A0ABN1MES8</accession>
<dbReference type="InterPro" id="IPR050834">
    <property type="entry name" value="Glycosyltransf_2"/>
</dbReference>
<keyword evidence="3" id="KW-1185">Reference proteome</keyword>
<sequence>MKHYPMVSIIIPAYNRSHIIGDTIASIINQSYTNWECIVVDDGSTDDTSNLLERLMKTERRLSYYKRPSHIKKGANACRNYGLEMSKGDYIQWFDSDDLMMKEKIEVKISHALTYKADVIKDAHSTNPVKIYPKEHVTSFTSSDFYIDYILGKKPMITNDVMLKRSAIGDHRFDENIHKAQEYEFFGRVFCQKLTYVFTNLPLAVYNTTSDSISNKTAQINKKQQFSLIYLSKKLMETHSNNPLIIAKAKRQGRKTYKKLMLHGKVNWICEELSFFRICHNRDSVTFLGYALYNYITKKGFDRIKKGS</sequence>
<evidence type="ECO:0000313" key="3">
    <source>
        <dbReference type="Proteomes" id="UP001500507"/>
    </source>
</evidence>
<dbReference type="CDD" id="cd00761">
    <property type="entry name" value="Glyco_tranf_GTA_type"/>
    <property type="match status" value="1"/>
</dbReference>
<dbReference type="Pfam" id="PF00535">
    <property type="entry name" value="Glycos_transf_2"/>
    <property type="match status" value="1"/>
</dbReference>
<dbReference type="InterPro" id="IPR029044">
    <property type="entry name" value="Nucleotide-diphossugar_trans"/>
</dbReference>
<dbReference type="SUPFAM" id="SSF53448">
    <property type="entry name" value="Nucleotide-diphospho-sugar transferases"/>
    <property type="match status" value="1"/>
</dbReference>
<comment type="caution">
    <text evidence="2">The sequence shown here is derived from an EMBL/GenBank/DDBJ whole genome shotgun (WGS) entry which is preliminary data.</text>
</comment>
<dbReference type="PANTHER" id="PTHR43685">
    <property type="entry name" value="GLYCOSYLTRANSFERASE"/>
    <property type="match status" value="1"/>
</dbReference>
<dbReference type="EMBL" id="BAAAFG010000002">
    <property type="protein sequence ID" value="GAA0871232.1"/>
    <property type="molecule type" value="Genomic_DNA"/>
</dbReference>
<dbReference type="Proteomes" id="UP001500507">
    <property type="component" value="Unassembled WGS sequence"/>
</dbReference>
<protein>
    <submittedName>
        <fullName evidence="2">Glycosyltransferase family 2 protein</fullName>
    </submittedName>
</protein>
<reference evidence="2 3" key="1">
    <citation type="journal article" date="2019" name="Int. J. Syst. Evol. Microbiol.">
        <title>The Global Catalogue of Microorganisms (GCM) 10K type strain sequencing project: providing services to taxonomists for standard genome sequencing and annotation.</title>
        <authorList>
            <consortium name="The Broad Institute Genomics Platform"/>
            <consortium name="The Broad Institute Genome Sequencing Center for Infectious Disease"/>
            <person name="Wu L."/>
            <person name="Ma J."/>
        </authorList>
    </citation>
    <scope>NUCLEOTIDE SEQUENCE [LARGE SCALE GENOMIC DNA]</scope>
    <source>
        <strain evidence="2 3">JCM 16082</strain>
    </source>
</reference>
<dbReference type="InterPro" id="IPR001173">
    <property type="entry name" value="Glyco_trans_2-like"/>
</dbReference>
<feature type="domain" description="Glycosyltransferase 2-like" evidence="1">
    <location>
        <begin position="8"/>
        <end position="140"/>
    </location>
</feature>
<proteinExistence type="predicted"/>
<evidence type="ECO:0000259" key="1">
    <source>
        <dbReference type="Pfam" id="PF00535"/>
    </source>
</evidence>